<dbReference type="Pfam" id="PF12937">
    <property type="entry name" value="F-box-like"/>
    <property type="match status" value="1"/>
</dbReference>
<dbReference type="Proteomes" id="UP000737018">
    <property type="component" value="Unassembled WGS sequence"/>
</dbReference>
<accession>A0A8J4QM50</accession>
<protein>
    <recommendedName>
        <fullName evidence="2">F-box domain-containing protein</fullName>
    </recommendedName>
</protein>
<feature type="region of interest" description="Disordered" evidence="1">
    <location>
        <begin position="20"/>
        <end position="43"/>
    </location>
</feature>
<dbReference type="SUPFAM" id="SSF81383">
    <property type="entry name" value="F-box domain"/>
    <property type="match status" value="1"/>
</dbReference>
<organism evidence="3 4">
    <name type="scientific">Castanea mollissima</name>
    <name type="common">Chinese chestnut</name>
    <dbReference type="NCBI Taxonomy" id="60419"/>
    <lineage>
        <taxon>Eukaryota</taxon>
        <taxon>Viridiplantae</taxon>
        <taxon>Streptophyta</taxon>
        <taxon>Embryophyta</taxon>
        <taxon>Tracheophyta</taxon>
        <taxon>Spermatophyta</taxon>
        <taxon>Magnoliopsida</taxon>
        <taxon>eudicotyledons</taxon>
        <taxon>Gunneridae</taxon>
        <taxon>Pentapetalae</taxon>
        <taxon>rosids</taxon>
        <taxon>fabids</taxon>
        <taxon>Fagales</taxon>
        <taxon>Fagaceae</taxon>
        <taxon>Castanea</taxon>
    </lineage>
</organism>
<sequence>MCPRGRGLVENEEQYENKKMKSIVVEEQEEEEEEGSGSERETGFVDLNQDMLHNVLKFVDMVTLGRAACVNKLWSKVALDDRLWAPFIIYRRRGLPWAFHRMILRPPPIDPQVFSRQIEPWV</sequence>
<evidence type="ECO:0000259" key="2">
    <source>
        <dbReference type="Pfam" id="PF12937"/>
    </source>
</evidence>
<keyword evidence="4" id="KW-1185">Reference proteome</keyword>
<comment type="caution">
    <text evidence="3">The sequence shown here is derived from an EMBL/GenBank/DDBJ whole genome shotgun (WGS) entry which is preliminary data.</text>
</comment>
<dbReference type="InterPro" id="IPR044184">
    <property type="entry name" value="SNE/GID2"/>
</dbReference>
<dbReference type="PANTHER" id="PTHR47750">
    <property type="entry name" value="F-BOX PROTEIN SNE"/>
    <property type="match status" value="1"/>
</dbReference>
<dbReference type="PANTHER" id="PTHR47750:SF7">
    <property type="entry name" value="F-BOX PROTEIN"/>
    <property type="match status" value="1"/>
</dbReference>
<reference evidence="3" key="1">
    <citation type="submission" date="2020-03" db="EMBL/GenBank/DDBJ databases">
        <title>Castanea mollissima Vanexum genome sequencing.</title>
        <authorList>
            <person name="Staton M."/>
        </authorList>
    </citation>
    <scope>NUCLEOTIDE SEQUENCE</scope>
    <source>
        <tissue evidence="3">Leaf</tissue>
    </source>
</reference>
<evidence type="ECO:0000256" key="1">
    <source>
        <dbReference type="SAM" id="MobiDB-lite"/>
    </source>
</evidence>
<feature type="compositionally biased region" description="Acidic residues" evidence="1">
    <location>
        <begin position="26"/>
        <end position="36"/>
    </location>
</feature>
<evidence type="ECO:0000313" key="4">
    <source>
        <dbReference type="Proteomes" id="UP000737018"/>
    </source>
</evidence>
<dbReference type="GO" id="GO:0009937">
    <property type="term" value="P:regulation of gibberellic acid mediated signaling pathway"/>
    <property type="evidence" value="ECO:0007669"/>
    <property type="project" value="InterPro"/>
</dbReference>
<dbReference type="GO" id="GO:0019005">
    <property type="term" value="C:SCF ubiquitin ligase complex"/>
    <property type="evidence" value="ECO:0007669"/>
    <property type="project" value="InterPro"/>
</dbReference>
<evidence type="ECO:0000313" key="3">
    <source>
        <dbReference type="EMBL" id="KAF3949006.1"/>
    </source>
</evidence>
<dbReference type="InterPro" id="IPR036047">
    <property type="entry name" value="F-box-like_dom_sf"/>
</dbReference>
<dbReference type="InterPro" id="IPR001810">
    <property type="entry name" value="F-box_dom"/>
</dbReference>
<feature type="domain" description="F-box" evidence="2">
    <location>
        <begin position="50"/>
        <end position="85"/>
    </location>
</feature>
<proteinExistence type="predicted"/>
<dbReference type="OrthoDB" id="10511517at2759"/>
<dbReference type="Gene3D" id="1.20.1280.50">
    <property type="match status" value="1"/>
</dbReference>
<dbReference type="EMBL" id="JRKL02006390">
    <property type="protein sequence ID" value="KAF3949006.1"/>
    <property type="molecule type" value="Genomic_DNA"/>
</dbReference>
<gene>
    <name evidence="3" type="ORF">CMV_025063</name>
</gene>
<dbReference type="AlphaFoldDB" id="A0A8J4QM50"/>
<name>A0A8J4QM50_9ROSI</name>
<dbReference type="GO" id="GO:0009740">
    <property type="term" value="P:gibberellic acid mediated signaling pathway"/>
    <property type="evidence" value="ECO:0007669"/>
    <property type="project" value="TreeGrafter"/>
</dbReference>